<accession>A0A3B1JCH1</accession>
<keyword evidence="9 12" id="KW-0072">Autophagy</keyword>
<dbReference type="GO" id="GO:0019786">
    <property type="term" value="F:protein-phosphatidylethanolamide deconjugating activity"/>
    <property type="evidence" value="ECO:0007669"/>
    <property type="project" value="InterPro"/>
</dbReference>
<dbReference type="GO" id="GO:0000423">
    <property type="term" value="P:mitophagy"/>
    <property type="evidence" value="ECO:0007669"/>
    <property type="project" value="TreeGrafter"/>
</dbReference>
<keyword evidence="7" id="KW-0788">Thiol protease</keyword>
<evidence type="ECO:0000256" key="3">
    <source>
        <dbReference type="ARBA" id="ARBA00022448"/>
    </source>
</evidence>
<feature type="domain" description="Peptidase C54 catalytic" evidence="14">
    <location>
        <begin position="107"/>
        <end position="443"/>
    </location>
</feature>
<dbReference type="GO" id="GO:0015031">
    <property type="term" value="P:protein transport"/>
    <property type="evidence" value="ECO:0007669"/>
    <property type="project" value="UniProtKB-KW"/>
</dbReference>
<evidence type="ECO:0000256" key="6">
    <source>
        <dbReference type="ARBA" id="ARBA00022801"/>
    </source>
</evidence>
<evidence type="ECO:0000256" key="10">
    <source>
        <dbReference type="ARBA" id="ARBA00029289"/>
    </source>
</evidence>
<dbReference type="GO" id="GO:0035973">
    <property type="term" value="P:aggrephagy"/>
    <property type="evidence" value="ECO:0007669"/>
    <property type="project" value="TreeGrafter"/>
</dbReference>
<evidence type="ECO:0000259" key="14">
    <source>
        <dbReference type="Pfam" id="PF03416"/>
    </source>
</evidence>
<keyword evidence="6 12" id="KW-0378">Hydrolase</keyword>
<keyword evidence="4 12" id="KW-0963">Cytoplasm</keyword>
<dbReference type="GeneTree" id="ENSGT00530000063000"/>
<reference evidence="15" key="3">
    <citation type="submission" date="2025-08" db="UniProtKB">
        <authorList>
            <consortium name="Ensembl"/>
        </authorList>
    </citation>
    <scope>IDENTIFICATION</scope>
</reference>
<dbReference type="AlphaFoldDB" id="A0A3B1JCH1"/>
<dbReference type="FunCoup" id="A0A3B1JCH1">
    <property type="interactions" value="437"/>
</dbReference>
<dbReference type="SUPFAM" id="SSF54001">
    <property type="entry name" value="Cysteine proteinases"/>
    <property type="match status" value="1"/>
</dbReference>
<keyword evidence="5 12" id="KW-0645">Protease</keyword>
<reference evidence="15" key="4">
    <citation type="submission" date="2025-09" db="UniProtKB">
        <authorList>
            <consortium name="Ensembl"/>
        </authorList>
    </citation>
    <scope>IDENTIFICATION</scope>
</reference>
<protein>
    <recommendedName>
        <fullName evidence="12">Cysteine protease</fullName>
        <ecNumber evidence="12">3.4.22.-</ecNumber>
    </recommendedName>
</protein>
<dbReference type="GO" id="GO:0000045">
    <property type="term" value="P:autophagosome assembly"/>
    <property type="evidence" value="ECO:0007669"/>
    <property type="project" value="TreeGrafter"/>
</dbReference>
<dbReference type="InterPro" id="IPR005078">
    <property type="entry name" value="Peptidase_C54"/>
</dbReference>
<dbReference type="EC" id="3.4.22.-" evidence="12"/>
<evidence type="ECO:0000256" key="7">
    <source>
        <dbReference type="ARBA" id="ARBA00022807"/>
    </source>
</evidence>
<reference evidence="16" key="1">
    <citation type="submission" date="2013-03" db="EMBL/GenBank/DDBJ databases">
        <authorList>
            <person name="Jeffery W."/>
            <person name="Warren W."/>
            <person name="Wilson R.K."/>
        </authorList>
    </citation>
    <scope>NUCLEOTIDE SEQUENCE</scope>
    <source>
        <strain evidence="16">female</strain>
    </source>
</reference>
<feature type="compositionally biased region" description="Low complexity" evidence="13">
    <location>
        <begin position="184"/>
        <end position="201"/>
    </location>
</feature>
<dbReference type="GO" id="GO:0034727">
    <property type="term" value="P:piecemeal microautophagy of the nucleus"/>
    <property type="evidence" value="ECO:0007669"/>
    <property type="project" value="TreeGrafter"/>
</dbReference>
<comment type="catalytic activity">
    <reaction evidence="11">
        <text>[protein]-C-terminal L-amino acid-glycyl-phosphatidylethanolamide + H2O = [protein]-C-terminal L-amino acid-glycine + a 1,2-diacyl-sn-glycero-3-phosphoethanolamine</text>
        <dbReference type="Rhea" id="RHEA:67548"/>
        <dbReference type="Rhea" id="RHEA-COMP:17323"/>
        <dbReference type="Rhea" id="RHEA-COMP:17324"/>
        <dbReference type="ChEBI" id="CHEBI:15377"/>
        <dbReference type="ChEBI" id="CHEBI:64612"/>
        <dbReference type="ChEBI" id="CHEBI:172940"/>
        <dbReference type="ChEBI" id="CHEBI:172941"/>
    </reaction>
    <physiologicalReaction direction="left-to-right" evidence="11">
        <dbReference type="Rhea" id="RHEA:67549"/>
    </physiologicalReaction>
</comment>
<evidence type="ECO:0000256" key="5">
    <source>
        <dbReference type="ARBA" id="ARBA00022670"/>
    </source>
</evidence>
<evidence type="ECO:0000256" key="1">
    <source>
        <dbReference type="ARBA" id="ARBA00004496"/>
    </source>
</evidence>
<dbReference type="GO" id="GO:0004197">
    <property type="term" value="F:cysteine-type endopeptidase activity"/>
    <property type="evidence" value="ECO:0007669"/>
    <property type="project" value="TreeGrafter"/>
</dbReference>
<dbReference type="STRING" id="7994.ENSAMXP00000039943"/>
<proteinExistence type="inferred from homology"/>
<dbReference type="Pfam" id="PF03416">
    <property type="entry name" value="Peptidase_C54"/>
    <property type="match status" value="1"/>
</dbReference>
<organism evidence="15 16">
    <name type="scientific">Astyanax mexicanus</name>
    <name type="common">Blind cave fish</name>
    <name type="synonym">Astyanax fasciatus mexicanus</name>
    <dbReference type="NCBI Taxonomy" id="7994"/>
    <lineage>
        <taxon>Eukaryota</taxon>
        <taxon>Metazoa</taxon>
        <taxon>Chordata</taxon>
        <taxon>Craniata</taxon>
        <taxon>Vertebrata</taxon>
        <taxon>Euteleostomi</taxon>
        <taxon>Actinopterygii</taxon>
        <taxon>Neopterygii</taxon>
        <taxon>Teleostei</taxon>
        <taxon>Ostariophysi</taxon>
        <taxon>Characiformes</taxon>
        <taxon>Characoidei</taxon>
        <taxon>Acestrorhamphidae</taxon>
        <taxon>Acestrorhamphinae</taxon>
        <taxon>Astyanax</taxon>
    </lineage>
</organism>
<dbReference type="GO" id="GO:0098749">
    <property type="term" value="P:cerebellar neuron development"/>
    <property type="evidence" value="ECO:0007669"/>
    <property type="project" value="Ensembl"/>
</dbReference>
<comment type="catalytic activity">
    <reaction evidence="10">
        <text>[protein]-C-terminal L-amino acid-glycyl-phosphatidylserine + H2O = [protein]-C-terminal L-amino acid-glycine + a 1,2-diacyl-sn-glycero-3-phospho-L-serine</text>
        <dbReference type="Rhea" id="RHEA:67576"/>
        <dbReference type="Rhea" id="RHEA-COMP:17324"/>
        <dbReference type="Rhea" id="RHEA-COMP:17326"/>
        <dbReference type="ChEBI" id="CHEBI:15377"/>
        <dbReference type="ChEBI" id="CHEBI:57262"/>
        <dbReference type="ChEBI" id="CHEBI:172940"/>
        <dbReference type="ChEBI" id="CHEBI:172942"/>
    </reaction>
    <physiologicalReaction direction="left-to-right" evidence="10">
        <dbReference type="Rhea" id="RHEA:67577"/>
    </physiologicalReaction>
</comment>
<evidence type="ECO:0000256" key="11">
    <source>
        <dbReference type="ARBA" id="ARBA00029362"/>
    </source>
</evidence>
<dbReference type="InterPro" id="IPR046792">
    <property type="entry name" value="Peptidase_C54_cat"/>
</dbReference>
<keyword evidence="16" id="KW-1185">Reference proteome</keyword>
<evidence type="ECO:0000256" key="12">
    <source>
        <dbReference type="RuleBase" id="RU363115"/>
    </source>
</evidence>
<dbReference type="GO" id="GO:0005737">
    <property type="term" value="C:cytoplasm"/>
    <property type="evidence" value="ECO:0007669"/>
    <property type="project" value="UniProtKB-SubCell"/>
</dbReference>
<keyword evidence="3" id="KW-0813">Transport</keyword>
<sequence>MNSVSPSAAQYVGSGMYHDEPDGRRIPSTSAQVLEPRSHFGHGFLADGHREGSGEPDEVDRLKLRLMSAWNNVKYGWSVKTKTVFSKSSPLFLMGQSYQLNTEAEVERFRLAFGSRVWLTYRKEFPQLEGSSLTSDCGWGCMLRSGQMLLAQGLMVHFLPSDWRWPDCPQLTDVDFEVLRPRSPSRSSGISIPSFSSSWSSTVNQKQPAGVSAAADGLRRAPSLREPPVGREPQAEELHRRLVSWFGDQPAAPFGVHRLVELGKESGKRAGDWYGPSLVAHILRKAVDRSLEVPNLCVYVAQDCTVYTEDVKRLCDQSVSDSSSSSRSGWKSVIILVPVRLGGETLNPSYIECVKNILRLSSCIGIIGGKPKHSLFFIGFQDEQLLYLDPHYCQPVVDVTHGSFSLESFHCNSPRKMNFNRMDPSCTIGFYARSKKDFESLCSAVSVAVSSKERYPIFTFVEGRGQDYGLEGYSGGSTDTPTHIIPPGKLNLNKKRGSAEEFVFLGLVRKIRGGGSSRAALLAES</sequence>
<evidence type="ECO:0000256" key="8">
    <source>
        <dbReference type="ARBA" id="ARBA00022927"/>
    </source>
</evidence>
<evidence type="ECO:0000256" key="2">
    <source>
        <dbReference type="ARBA" id="ARBA00010958"/>
    </source>
</evidence>
<dbReference type="PANTHER" id="PTHR22624">
    <property type="entry name" value="CYSTEINE PROTEASE ATG4"/>
    <property type="match status" value="1"/>
</dbReference>
<comment type="subcellular location">
    <subcellularLocation>
        <location evidence="1 12">Cytoplasm</location>
    </subcellularLocation>
</comment>
<dbReference type="Ensembl" id="ENSAMXT00000049918.1">
    <property type="protein sequence ID" value="ENSAMXP00000039943.1"/>
    <property type="gene ID" value="ENSAMXG00000039480.1"/>
</dbReference>
<evidence type="ECO:0000256" key="9">
    <source>
        <dbReference type="ARBA" id="ARBA00023006"/>
    </source>
</evidence>
<dbReference type="Bgee" id="ENSAMXG00000039480">
    <property type="expression patterns" value="Expressed in mesonephros and 14 other cell types or tissues"/>
</dbReference>
<feature type="region of interest" description="Disordered" evidence="13">
    <location>
        <begin position="210"/>
        <end position="233"/>
    </location>
</feature>
<comment type="similarity">
    <text evidence="2 12">Belongs to the peptidase C54 family.</text>
</comment>
<dbReference type="InParanoid" id="A0A3B1JCH1"/>
<name>A0A3B1JCH1_ASTMX</name>
<feature type="region of interest" description="Disordered" evidence="13">
    <location>
        <begin position="1"/>
        <end position="27"/>
    </location>
</feature>
<dbReference type="PANTHER" id="PTHR22624:SF36">
    <property type="entry name" value="CYSTEINE PROTEASE ATG4D"/>
    <property type="match status" value="1"/>
</dbReference>
<dbReference type="InterPro" id="IPR038765">
    <property type="entry name" value="Papain-like_cys_pep_sf"/>
</dbReference>
<dbReference type="Proteomes" id="UP000018467">
    <property type="component" value="Unassembled WGS sequence"/>
</dbReference>
<evidence type="ECO:0000256" key="13">
    <source>
        <dbReference type="SAM" id="MobiDB-lite"/>
    </source>
</evidence>
<feature type="region of interest" description="Disordered" evidence="13">
    <location>
        <begin position="184"/>
        <end position="203"/>
    </location>
</feature>
<keyword evidence="8 12" id="KW-0653">Protein transport</keyword>
<dbReference type="GO" id="GO:0021702">
    <property type="term" value="P:cerebellar Purkinje cell differentiation"/>
    <property type="evidence" value="ECO:0007669"/>
    <property type="project" value="Ensembl"/>
</dbReference>
<evidence type="ECO:0000313" key="16">
    <source>
        <dbReference type="Proteomes" id="UP000018467"/>
    </source>
</evidence>
<evidence type="ECO:0000256" key="4">
    <source>
        <dbReference type="ARBA" id="ARBA00022490"/>
    </source>
</evidence>
<dbReference type="GO" id="GO:0016485">
    <property type="term" value="P:protein processing"/>
    <property type="evidence" value="ECO:0007669"/>
    <property type="project" value="TreeGrafter"/>
</dbReference>
<comment type="function">
    <text evidence="12">Cysteine protease that plays a key role in autophagy by mediating both proteolytic activation and delipidation of ATG8 family proteins.</text>
</comment>
<reference evidence="16" key="2">
    <citation type="journal article" date="2014" name="Nat. Commun.">
        <title>The cavefish genome reveals candidate genes for eye loss.</title>
        <authorList>
            <person name="McGaugh S.E."/>
            <person name="Gross J.B."/>
            <person name="Aken B."/>
            <person name="Blin M."/>
            <person name="Borowsky R."/>
            <person name="Chalopin D."/>
            <person name="Hinaux H."/>
            <person name="Jeffery W.R."/>
            <person name="Keene A."/>
            <person name="Ma L."/>
            <person name="Minx P."/>
            <person name="Murphy D."/>
            <person name="O'Quin K.E."/>
            <person name="Retaux S."/>
            <person name="Rohner N."/>
            <person name="Searle S.M."/>
            <person name="Stahl B.A."/>
            <person name="Tabin C."/>
            <person name="Volff J.N."/>
            <person name="Yoshizawa M."/>
            <person name="Warren W.C."/>
        </authorList>
    </citation>
    <scope>NUCLEOTIDE SEQUENCE [LARGE SCALE GENOMIC DNA]</scope>
    <source>
        <strain evidence="16">female</strain>
    </source>
</reference>
<evidence type="ECO:0000313" key="15">
    <source>
        <dbReference type="Ensembl" id="ENSAMXP00000039943.1"/>
    </source>
</evidence>